<organism evidence="2 3">
    <name type="scientific">Cedecea lapagei</name>
    <dbReference type="NCBI Taxonomy" id="158823"/>
    <lineage>
        <taxon>Bacteria</taxon>
        <taxon>Pseudomonadati</taxon>
        <taxon>Pseudomonadota</taxon>
        <taxon>Gammaproteobacteria</taxon>
        <taxon>Enterobacterales</taxon>
        <taxon>Enterobacteriaceae</taxon>
        <taxon>Cedecea</taxon>
    </lineage>
</organism>
<dbReference type="Pfam" id="PF01755">
    <property type="entry name" value="Glyco_transf_25"/>
    <property type="match status" value="1"/>
</dbReference>
<dbReference type="Proteomes" id="UP000274122">
    <property type="component" value="Chromosome"/>
</dbReference>
<accession>A0A447V6A3</accession>
<feature type="domain" description="Glycosyl transferase family 25" evidence="1">
    <location>
        <begin position="50"/>
        <end position="103"/>
    </location>
</feature>
<evidence type="ECO:0000313" key="3">
    <source>
        <dbReference type="Proteomes" id="UP000274122"/>
    </source>
</evidence>
<dbReference type="AlphaFoldDB" id="A0A447V6A3"/>
<dbReference type="EMBL" id="LR134201">
    <property type="protein sequence ID" value="VEC00470.1"/>
    <property type="molecule type" value="Genomic_DNA"/>
</dbReference>
<dbReference type="RefSeq" id="WP_232012243.1">
    <property type="nucleotide sequence ID" value="NZ_LR134201.1"/>
</dbReference>
<keyword evidence="3" id="KW-1185">Reference proteome</keyword>
<dbReference type="KEGG" id="clap:NCTC11466_03647"/>
<evidence type="ECO:0000313" key="2">
    <source>
        <dbReference type="EMBL" id="VEC00470.1"/>
    </source>
</evidence>
<gene>
    <name evidence="2" type="ORF">NCTC11466_03647</name>
</gene>
<reference evidence="2 3" key="1">
    <citation type="submission" date="2018-12" db="EMBL/GenBank/DDBJ databases">
        <authorList>
            <consortium name="Pathogen Informatics"/>
        </authorList>
    </citation>
    <scope>NUCLEOTIDE SEQUENCE [LARGE SCALE GENOMIC DNA]</scope>
    <source>
        <strain evidence="2 3">NCTC11466</strain>
    </source>
</reference>
<sequence>MINWSLIDKIVYINLAKRPDRKAEIIGELKKVQAPEEKIIHFDAIEEEEGALGCAKSHLNVLIMAQINGWNNVLILEDDMVFENDEQSIERANVFLSELARTDWDVGFLSASYYIIKKVKPAFYKVEFAFLANSYLVNRPYYKTLMHNFSQAIYRMEQGEARNKAGLDTNWLKLMEEGRWYGVYPCIGHQRPGLSDIEHVEMDRRQYFKRPIAEIKRYGSF</sequence>
<dbReference type="InterPro" id="IPR002654">
    <property type="entry name" value="Glyco_trans_25"/>
</dbReference>
<keyword evidence="2" id="KW-0808">Transferase</keyword>
<dbReference type="GO" id="GO:0016740">
    <property type="term" value="F:transferase activity"/>
    <property type="evidence" value="ECO:0007669"/>
    <property type="project" value="UniProtKB-KW"/>
</dbReference>
<name>A0A447V6A3_9ENTR</name>
<proteinExistence type="predicted"/>
<protein>
    <submittedName>
        <fullName evidence="2">Glycosyltransferase family 25 (LPS biosynthesis protein)</fullName>
    </submittedName>
</protein>
<evidence type="ECO:0000259" key="1">
    <source>
        <dbReference type="Pfam" id="PF01755"/>
    </source>
</evidence>